<feature type="region of interest" description="Disordered" evidence="4">
    <location>
        <begin position="954"/>
        <end position="977"/>
    </location>
</feature>
<sequence length="1496" mass="166569">MDKTPAAFIMSPNYPHSFPAIGDCKYVISSSGNIRVNIFDFQTSSTDNTFTVSGKYINDSDVEFKIFGPYVTFLDTMPLYFINNVTISFNLVANTDDENCLYGYDECQRFFLILQPYLSATEQTHTCFNDNKPHDMSSKTPVSFGTTEYGSGLYGNNQDCTFIATSPPEGHRITAEIYYESESCCDFLKFTGLTDPDDWRYRGEAIQALIFAEKSNLTLNFKTDGLGKAVGFSGTFATQDCNCASGTIKLDENNTIQYIHTPPLDNGTSTYCPRMTCFWVVEFPQNKILKIIPIMLSLRREKIEGDDISEWENVIHISDEQRGVIQSITSHTANKTLELPFTGIVNISFSSEDDIYVDVSERKMGFNISLTLVDIVDHIVENETISKAKPYIAIDFKSKPGPPTCFLKTIQTDPGNTIQLFVFEMLTTEYIDIFDGKDINASLYNTTSLQTSNFEGNIIPISSTGPFLTIRVCSNEGGINFKALASIYGNDNYTKLCSKNFVFNLKEDGVDQDITLNAPNTISCQLILHGAFNDTTSPWNAITLKNLDKNGESRVSIYKGLYSDDKFLLASTLPYPDYIYAEYVSLFYTQNSAPIIQFTVGSNAIGDYLQKIGTNGYQGLIMTSDFLSNSSNTSLKQQFVLGNAPESNVKITVKYLAPINGSTVELTSYTHDSALNTTTLSVAPDQPSEFCASSVSVTYKPNGNGDSNGLYAQYTIGEPDGTTCTINSEKKSNGSCVMFKRIHILLTLSLVLIQGQISRPSGPCGPDSIPYSLTIDLNAQPTLSCQTPECFGHGHEHQDLDASYQDYEMSNELPKRRLKRHVERIADCSPEFLETVCTGNNEWTAGVKEVNNETHISLQMLCCRYDGLNNAMALKSIVMDPGDRYIGGVVNDKNGNMVGFDLVKEIRKNVTDDQRVQYIVEVYRMQCLPDPPEKRNKVDPYVEKQIDYLPDRVTRDSTSVNRGSEDLRYPSSSEVDDYDERYPRRRSYARKSYAKSYERGYRRRDLPVYYDRDHLIRRQPRPVYSRRRYYRPVVEEYDDEYEDLEPVPVVRRPKYYYYKRPKTKIYDDGQLWPVAYVAKPKPRVYAEENSNYIEPIAVEAISVQTDDVYNRQVPATLPPALPIQQQQQVHQFQQQQSLQSQATPSLSPINEVQPYVAPQTLPPPPPALPAIPPPSTSLQNDPGCTNLGNAVANGVQTYSCGGGGGEGCSGCSGGSTSGGGNICDLCGVSNGYGGSYGGSYGGNYGPGNGAGSQPQIISQGSQYSNAYPQSSYSNYAGGGTGMNSAFSSLQCFSGDMLVQTPTGHKRMDELELGDMVLSIEEAFITYSPVVMFLHKKSEEKAVYRQFVTDEGKTLKLTDYHLIYATDCKPNERLRLTHAKDVQLGQCIYVVESEHGAILKSNKVVEISKVEETGIYAPLTSTGDIIVNNVLASCHSNMAVQTLQQTFFSWWRSVHGIITKWLGPSYMDSSFKTGDLPYGVEYLTTVMDIIVPKSLIR</sequence>
<dbReference type="InterPro" id="IPR052140">
    <property type="entry name" value="Dev_Signal_Hedgehog-like"/>
</dbReference>
<dbReference type="WBParaSite" id="ACRNAN_scaffold1255.g21337.t3">
    <property type="protein sequence ID" value="ACRNAN_scaffold1255.g21337.t3"/>
    <property type="gene ID" value="ACRNAN_scaffold1255.g21337"/>
</dbReference>
<evidence type="ECO:0000256" key="3">
    <source>
        <dbReference type="ARBA" id="ARBA00022729"/>
    </source>
</evidence>
<organism evidence="7 8">
    <name type="scientific">Acrobeloides nanus</name>
    <dbReference type="NCBI Taxonomy" id="290746"/>
    <lineage>
        <taxon>Eukaryota</taxon>
        <taxon>Metazoa</taxon>
        <taxon>Ecdysozoa</taxon>
        <taxon>Nematoda</taxon>
        <taxon>Chromadorea</taxon>
        <taxon>Rhabditida</taxon>
        <taxon>Tylenchina</taxon>
        <taxon>Cephalobomorpha</taxon>
        <taxon>Cephaloboidea</taxon>
        <taxon>Cephalobidae</taxon>
        <taxon>Acrobeloides</taxon>
    </lineage>
</organism>
<dbReference type="PRINTS" id="PR00632">
    <property type="entry name" value="SONICHHOG"/>
</dbReference>
<keyword evidence="3" id="KW-0732">Signal</keyword>
<evidence type="ECO:0000256" key="1">
    <source>
        <dbReference type="ARBA" id="ARBA00004239"/>
    </source>
</evidence>
<keyword evidence="2" id="KW-0217">Developmental protein</keyword>
<feature type="domain" description="Hint" evidence="6">
    <location>
        <begin position="1289"/>
        <end position="1391"/>
    </location>
</feature>
<dbReference type="GO" id="GO:0016539">
    <property type="term" value="P:intein-mediated protein splicing"/>
    <property type="evidence" value="ECO:0007669"/>
    <property type="project" value="InterPro"/>
</dbReference>
<dbReference type="PANTHER" id="PTHR46706">
    <property type="entry name" value="PROTEIN QUA-1-RELATED"/>
    <property type="match status" value="1"/>
</dbReference>
<proteinExistence type="predicted"/>
<dbReference type="InterPro" id="IPR036844">
    <property type="entry name" value="Hint_dom_sf"/>
</dbReference>
<evidence type="ECO:0000256" key="2">
    <source>
        <dbReference type="ARBA" id="ARBA00022473"/>
    </source>
</evidence>
<dbReference type="InterPro" id="IPR003587">
    <property type="entry name" value="Hint_dom_N"/>
</dbReference>
<dbReference type="Proteomes" id="UP000887540">
    <property type="component" value="Unplaced"/>
</dbReference>
<dbReference type="InterPro" id="IPR006141">
    <property type="entry name" value="Intein_N"/>
</dbReference>
<dbReference type="GO" id="GO:0005576">
    <property type="term" value="C:extracellular region"/>
    <property type="evidence" value="ECO:0007669"/>
    <property type="project" value="UniProtKB-SubCell"/>
</dbReference>
<dbReference type="InterPro" id="IPR001657">
    <property type="entry name" value="Hedgehog"/>
</dbReference>
<evidence type="ECO:0000313" key="8">
    <source>
        <dbReference type="WBParaSite" id="ACRNAN_scaffold1255.g21337.t3"/>
    </source>
</evidence>
<name>A0A914CMU7_9BILA</name>
<dbReference type="GO" id="GO:0048731">
    <property type="term" value="P:system development"/>
    <property type="evidence" value="ECO:0007669"/>
    <property type="project" value="UniProtKB-ARBA"/>
</dbReference>
<dbReference type="InterPro" id="IPR035914">
    <property type="entry name" value="Sperma_CUB_dom_sf"/>
</dbReference>
<dbReference type="Pfam" id="PF23062">
    <property type="entry name" value="CUB_M02D8_5_3rd"/>
    <property type="match status" value="1"/>
</dbReference>
<dbReference type="GO" id="GO:0007267">
    <property type="term" value="P:cell-cell signaling"/>
    <property type="evidence" value="ECO:0007669"/>
    <property type="project" value="InterPro"/>
</dbReference>
<protein>
    <submittedName>
        <fullName evidence="8">Uncharacterized protein</fullName>
    </submittedName>
</protein>
<dbReference type="InterPro" id="IPR003586">
    <property type="entry name" value="Hint_dom_C"/>
</dbReference>
<dbReference type="PROSITE" id="PS50817">
    <property type="entry name" value="INTEIN_N_TER"/>
    <property type="match status" value="1"/>
</dbReference>
<dbReference type="SMART" id="SM00306">
    <property type="entry name" value="HintN"/>
    <property type="match status" value="1"/>
</dbReference>
<keyword evidence="7" id="KW-1185">Reference proteome</keyword>
<dbReference type="Gene3D" id="2.60.120.290">
    <property type="entry name" value="Spermadhesin, CUB domain"/>
    <property type="match status" value="1"/>
</dbReference>
<accession>A0A914CMU7</accession>
<dbReference type="PANTHER" id="PTHR46706:SF12">
    <property type="entry name" value="PROTEIN QUA-1-RELATED"/>
    <property type="match status" value="1"/>
</dbReference>
<evidence type="ECO:0000313" key="7">
    <source>
        <dbReference type="Proteomes" id="UP000887540"/>
    </source>
</evidence>
<dbReference type="InterPro" id="IPR001767">
    <property type="entry name" value="Hedgehog_Hint"/>
</dbReference>
<evidence type="ECO:0000259" key="6">
    <source>
        <dbReference type="SMART" id="SM00306"/>
    </source>
</evidence>
<evidence type="ECO:0000256" key="4">
    <source>
        <dbReference type="SAM" id="MobiDB-lite"/>
    </source>
</evidence>
<dbReference type="InterPro" id="IPR059047">
    <property type="entry name" value="CUB_M02D8_5_3rd"/>
</dbReference>
<feature type="region of interest" description="Disordered" evidence="4">
    <location>
        <begin position="1124"/>
        <end position="1145"/>
    </location>
</feature>
<dbReference type="Pfam" id="PF23061">
    <property type="entry name" value="CUB_M02D8_5_2nd"/>
    <property type="match status" value="1"/>
</dbReference>
<evidence type="ECO:0000259" key="5">
    <source>
        <dbReference type="SMART" id="SM00305"/>
    </source>
</evidence>
<dbReference type="InterPro" id="IPR059046">
    <property type="entry name" value="CUB_M02D8_5_2nd"/>
</dbReference>
<dbReference type="SUPFAM" id="SSF49854">
    <property type="entry name" value="Spermadhesin, CUB domain"/>
    <property type="match status" value="1"/>
</dbReference>
<reference evidence="8" key="1">
    <citation type="submission" date="2022-11" db="UniProtKB">
        <authorList>
            <consortium name="WormBaseParasite"/>
        </authorList>
    </citation>
    <scope>IDENTIFICATION</scope>
</reference>
<comment type="subcellular location">
    <subcellularLocation>
        <location evidence="1">Secreted</location>
        <location evidence="1">Extracellular space</location>
    </subcellularLocation>
</comment>
<dbReference type="Pfam" id="PF01079">
    <property type="entry name" value="Hint"/>
    <property type="match status" value="1"/>
</dbReference>
<dbReference type="SMART" id="SM00305">
    <property type="entry name" value="HintC"/>
    <property type="match status" value="1"/>
</dbReference>
<dbReference type="Gene3D" id="2.170.16.10">
    <property type="entry name" value="Hedgehog/Intein (Hint) domain"/>
    <property type="match status" value="1"/>
</dbReference>
<dbReference type="CDD" id="cd00081">
    <property type="entry name" value="Hint"/>
    <property type="match status" value="1"/>
</dbReference>
<feature type="domain" description="Hint" evidence="5">
    <location>
        <begin position="1395"/>
        <end position="1439"/>
    </location>
</feature>
<dbReference type="GO" id="GO:0016540">
    <property type="term" value="P:protein autoprocessing"/>
    <property type="evidence" value="ECO:0007669"/>
    <property type="project" value="InterPro"/>
</dbReference>
<dbReference type="SUPFAM" id="SSF51294">
    <property type="entry name" value="Hedgehog/intein (Hint) domain"/>
    <property type="match status" value="1"/>
</dbReference>